<evidence type="ECO:0000313" key="2">
    <source>
        <dbReference type="Proteomes" id="UP000055048"/>
    </source>
</evidence>
<dbReference type="EMBL" id="JYDJ01000443">
    <property type="protein sequence ID" value="KRX35411.1"/>
    <property type="molecule type" value="Genomic_DNA"/>
</dbReference>
<proteinExistence type="predicted"/>
<dbReference type="Proteomes" id="UP000055048">
    <property type="component" value="Unassembled WGS sequence"/>
</dbReference>
<name>A0A0V0TA61_9BILA</name>
<dbReference type="AlphaFoldDB" id="A0A0V0TA61"/>
<reference evidence="1 2" key="1">
    <citation type="submission" date="2015-01" db="EMBL/GenBank/DDBJ databases">
        <title>Evolution of Trichinella species and genotypes.</title>
        <authorList>
            <person name="Korhonen P.K."/>
            <person name="Edoardo P."/>
            <person name="Giuseppe L.R."/>
            <person name="Gasser R.B."/>
        </authorList>
    </citation>
    <scope>NUCLEOTIDE SEQUENCE [LARGE SCALE GENOMIC DNA]</scope>
    <source>
        <strain evidence="1">ISS417</strain>
    </source>
</reference>
<gene>
    <name evidence="1" type="ORF">T05_11847</name>
</gene>
<sequence>MILEMIFSASLVIKGLLIHFANVYDHTTLKAPHPARSAKLSNVGLTSVPESETVWEHAVSCDDRLSHAVSFVTLIGLQSWLSLFDDAAVSCFPPLCRCPAAAFSPIRHLPLHCSSSLSSREIQVLRFCLCPLHNNAIRNVPLNPGFFDLQILPSVWSSLFDSVSVSSWLLSSSSDRKSCTPMTEMAVTNETSCDLLFVERLLMIDQLVGTTRLPQGESPPGQSALAVTMDYTTADPRHSRIDGNAVGMLQISVYRQRFVRSCQSAENEPKDAEQTEEELHPVERIVKYSPRIAKTSTGEDRRATQVKYAKSTLRPRVTPVSTQFYSPLLGAGYLRRRGGARYLRRRPKSPSASSKPSGFGSFHLRLVRGAGGQLAIPLRRLLLQGRRLTFRRRVSPDPEPGSPDAVIAIYSTLRAHCSCPSPHLMSTGSWMCHR</sequence>
<protein>
    <submittedName>
        <fullName evidence="1">Uncharacterized protein</fullName>
    </submittedName>
</protein>
<accession>A0A0V0TA61</accession>
<evidence type="ECO:0000313" key="1">
    <source>
        <dbReference type="EMBL" id="KRX35411.1"/>
    </source>
</evidence>
<comment type="caution">
    <text evidence="1">The sequence shown here is derived from an EMBL/GenBank/DDBJ whole genome shotgun (WGS) entry which is preliminary data.</text>
</comment>
<keyword evidence="2" id="KW-1185">Reference proteome</keyword>
<organism evidence="1 2">
    <name type="scientific">Trichinella murrelli</name>
    <dbReference type="NCBI Taxonomy" id="144512"/>
    <lineage>
        <taxon>Eukaryota</taxon>
        <taxon>Metazoa</taxon>
        <taxon>Ecdysozoa</taxon>
        <taxon>Nematoda</taxon>
        <taxon>Enoplea</taxon>
        <taxon>Dorylaimia</taxon>
        <taxon>Trichinellida</taxon>
        <taxon>Trichinellidae</taxon>
        <taxon>Trichinella</taxon>
    </lineage>
</organism>